<feature type="domain" description="Glycosyltransferase subfamily 4-like N-terminal" evidence="1">
    <location>
        <begin position="66"/>
        <end position="181"/>
    </location>
</feature>
<dbReference type="Proteomes" id="UP000677668">
    <property type="component" value="Chromosome 1"/>
</dbReference>
<organism evidence="2 3">
    <name type="scientific">Chloracidobacterium sp. N</name>
    <dbReference type="NCBI Taxonomy" id="2821540"/>
    <lineage>
        <taxon>Bacteria</taxon>
        <taxon>Pseudomonadati</taxon>
        <taxon>Acidobacteriota</taxon>
        <taxon>Terriglobia</taxon>
        <taxon>Terriglobales</taxon>
        <taxon>Acidobacteriaceae</taxon>
        <taxon>Chloracidobacterium</taxon>
        <taxon>Chloracidobacterium aggregatum</taxon>
    </lineage>
</organism>
<evidence type="ECO:0000259" key="1">
    <source>
        <dbReference type="Pfam" id="PF13579"/>
    </source>
</evidence>
<dbReference type="EMBL" id="CP072642">
    <property type="protein sequence ID" value="QUV94688.1"/>
    <property type="molecule type" value="Genomic_DNA"/>
</dbReference>
<accession>A0ABX8B137</accession>
<dbReference type="Gene3D" id="3.40.50.2000">
    <property type="entry name" value="Glycogen Phosphorylase B"/>
    <property type="match status" value="2"/>
</dbReference>
<evidence type="ECO:0000313" key="2">
    <source>
        <dbReference type="EMBL" id="QUV94688.1"/>
    </source>
</evidence>
<protein>
    <recommendedName>
        <fullName evidence="1">Glycosyltransferase subfamily 4-like N-terminal domain-containing protein</fullName>
    </recommendedName>
</protein>
<dbReference type="Pfam" id="PF13579">
    <property type="entry name" value="Glyco_trans_4_4"/>
    <property type="match status" value="1"/>
</dbReference>
<gene>
    <name evidence="2" type="ORF">J8C05_04370</name>
</gene>
<keyword evidence="3" id="KW-1185">Reference proteome</keyword>
<dbReference type="InterPro" id="IPR050194">
    <property type="entry name" value="Glycosyltransferase_grp1"/>
</dbReference>
<sequence>MRVLYMGDEPPVEWRGASILMYRLVVQPGDLKVFVISPPLDDAFPTITLPSLPPSVAFLPFRSPQPVRRLKRSRFYEWAWAYEQFVATGFISPWLWQKVRAFNPEVIVALADNSLSHLARKLARRLKVPLATYFADWKPRYFPALASTRPLLERRWQELYQQSDIVFCVSDGMREALGTHPNAHVLYPPGNLEVISPTTLDDQPAEHLPRLVYAGNIEGTYGAMLAQLRTAMLQRGKAKIVLYGLCDWPAEEQATARADGSYHGFTPNHELVKHLAKADFLLVVMSFDPGVRFFVETAFTTKFCDYCAFGKPIIVWGPEYCTVVKFAQQRRSALVVTDPSPQSVCDAVEKLTTDRDEQKRLSEAAMHLHRGELNPAAIHRKFKSELEKIAG</sequence>
<dbReference type="SUPFAM" id="SSF53756">
    <property type="entry name" value="UDP-Glycosyltransferase/glycogen phosphorylase"/>
    <property type="match status" value="1"/>
</dbReference>
<dbReference type="PANTHER" id="PTHR45947">
    <property type="entry name" value="SULFOQUINOVOSYL TRANSFERASE SQD2"/>
    <property type="match status" value="1"/>
</dbReference>
<reference evidence="2 3" key="1">
    <citation type="submission" date="2021-03" db="EMBL/GenBank/DDBJ databases">
        <title>Genomic and phenotypic characterization of Chloracidobacterium isolates provides evidence for multiple species.</title>
        <authorList>
            <person name="Saini M.K."/>
            <person name="Costas A.M.G."/>
            <person name="Tank M."/>
            <person name="Bryant D.A."/>
        </authorList>
    </citation>
    <scope>NUCLEOTIDE SEQUENCE [LARGE SCALE GENOMIC DNA]</scope>
    <source>
        <strain evidence="2 3">N</strain>
    </source>
</reference>
<name>A0ABX8B137_9BACT</name>
<evidence type="ECO:0000313" key="3">
    <source>
        <dbReference type="Proteomes" id="UP000677668"/>
    </source>
</evidence>
<dbReference type="PANTHER" id="PTHR45947:SF3">
    <property type="entry name" value="SULFOQUINOVOSYL TRANSFERASE SQD2"/>
    <property type="match status" value="1"/>
</dbReference>
<dbReference type="RefSeq" id="WP_211422962.1">
    <property type="nucleotide sequence ID" value="NZ_CP072642.1"/>
</dbReference>
<proteinExistence type="predicted"/>
<dbReference type="InterPro" id="IPR028098">
    <property type="entry name" value="Glyco_trans_4-like_N"/>
</dbReference>